<dbReference type="Proteomes" id="UP000438429">
    <property type="component" value="Unassembled WGS sequence"/>
</dbReference>
<dbReference type="GO" id="GO:0005737">
    <property type="term" value="C:cytoplasm"/>
    <property type="evidence" value="ECO:0007669"/>
    <property type="project" value="UniProtKB-SubCell"/>
</dbReference>
<comment type="function">
    <text evidence="11">Acts as a GTPase-activating protein for RAB35. Together with RAB35 may be involved in regulation of insulin-induced glucose transporter SLC2A4/GLUT4 translocation to the plasma membrane in adipocytes.</text>
</comment>
<dbReference type="Pfam" id="PF00291">
    <property type="entry name" value="PALP"/>
    <property type="match status" value="1"/>
</dbReference>
<dbReference type="SUPFAM" id="SSF53686">
    <property type="entry name" value="Tryptophan synthase beta subunit-like PLP-dependent enzymes"/>
    <property type="match status" value="1"/>
</dbReference>
<dbReference type="Gene3D" id="1.10.8.270">
    <property type="entry name" value="putative rabgap domain of human tbc1 domain family member 14 like domains"/>
    <property type="match status" value="1"/>
</dbReference>
<evidence type="ECO:0000256" key="1">
    <source>
        <dbReference type="ARBA" id="ARBA00001933"/>
    </source>
</evidence>
<comment type="similarity">
    <text evidence="4">Belongs to the threonine synthase family.</text>
</comment>
<dbReference type="SUPFAM" id="SSF47923">
    <property type="entry name" value="Ypt/Rab-GAP domain of gyp1p"/>
    <property type="match status" value="2"/>
</dbReference>
<evidence type="ECO:0000256" key="12">
    <source>
        <dbReference type="ARBA" id="ARBA00064536"/>
    </source>
</evidence>
<feature type="domain" description="Rab-GAP TBC" evidence="16">
    <location>
        <begin position="35"/>
        <end position="345"/>
    </location>
</feature>
<dbReference type="Gene3D" id="3.40.50.1100">
    <property type="match status" value="2"/>
</dbReference>
<dbReference type="AlphaFoldDB" id="A0A6A4SF67"/>
<dbReference type="NCBIfam" id="TIGR00260">
    <property type="entry name" value="thrC"/>
    <property type="match status" value="1"/>
</dbReference>
<dbReference type="Gene3D" id="3.90.1380.10">
    <property type="entry name" value="Threonine synthase, N-terminal domain"/>
    <property type="match status" value="1"/>
</dbReference>
<evidence type="ECO:0000256" key="10">
    <source>
        <dbReference type="ARBA" id="ARBA00023239"/>
    </source>
</evidence>
<dbReference type="EMBL" id="VEVO01000014">
    <property type="protein sequence ID" value="KAF0031877.1"/>
    <property type="molecule type" value="Genomic_DNA"/>
</dbReference>
<dbReference type="FunFam" id="3.40.50.1100:FF:000047">
    <property type="entry name" value="Threonine synthase like 2"/>
    <property type="match status" value="1"/>
</dbReference>
<evidence type="ECO:0000256" key="2">
    <source>
        <dbReference type="ARBA" id="ARBA00004370"/>
    </source>
</evidence>
<evidence type="ECO:0000256" key="7">
    <source>
        <dbReference type="ARBA" id="ARBA00022490"/>
    </source>
</evidence>
<dbReference type="FunFam" id="1.10.8.270:FF:000019">
    <property type="entry name" value="TBC1 domain family member 13"/>
    <property type="match status" value="1"/>
</dbReference>
<dbReference type="GO" id="GO:0009071">
    <property type="term" value="P:serine family amino acid catabolic process"/>
    <property type="evidence" value="ECO:0007669"/>
    <property type="project" value="TreeGrafter"/>
</dbReference>
<feature type="modified residue" description="N6-(pyridoxal phosphate)lysine" evidence="14">
    <location>
        <position position="512"/>
    </location>
</feature>
<dbReference type="Pfam" id="PF14821">
    <property type="entry name" value="Thr_synth_N"/>
    <property type="match status" value="1"/>
</dbReference>
<dbReference type="InterPro" id="IPR036052">
    <property type="entry name" value="TrpB-like_PALP_sf"/>
</dbReference>
<keyword evidence="9" id="KW-0472">Membrane</keyword>
<evidence type="ECO:0000256" key="6">
    <source>
        <dbReference type="ARBA" id="ARBA00022468"/>
    </source>
</evidence>
<dbReference type="FunFam" id="1.10.472.80:FF:000009">
    <property type="entry name" value="TBC1 domain family member 13"/>
    <property type="match status" value="1"/>
</dbReference>
<evidence type="ECO:0000256" key="8">
    <source>
        <dbReference type="ARBA" id="ARBA00022898"/>
    </source>
</evidence>
<evidence type="ECO:0000313" key="17">
    <source>
        <dbReference type="EMBL" id="KAF0031877.1"/>
    </source>
</evidence>
<dbReference type="InterPro" id="IPR035969">
    <property type="entry name" value="Rab-GAP_TBC_sf"/>
</dbReference>
<comment type="subcellular location">
    <subcellularLocation>
        <location evidence="3">Cytoplasm</location>
    </subcellularLocation>
    <subcellularLocation>
        <location evidence="2">Membrane</location>
    </subcellularLocation>
</comment>
<evidence type="ECO:0000256" key="4">
    <source>
        <dbReference type="ARBA" id="ARBA00005517"/>
    </source>
</evidence>
<dbReference type="InterPro" id="IPR001926">
    <property type="entry name" value="TrpB-like_PALP"/>
</dbReference>
<dbReference type="SMART" id="SM00164">
    <property type="entry name" value="TBC"/>
    <property type="match status" value="1"/>
</dbReference>
<protein>
    <recommendedName>
        <fullName evidence="13">TBC1 domain family member 13</fullName>
    </recommendedName>
    <alternativeName>
        <fullName evidence="5">Threonine synthase-like 2</fullName>
    </alternativeName>
</protein>
<dbReference type="GO" id="GO:0016020">
    <property type="term" value="C:membrane"/>
    <property type="evidence" value="ECO:0007669"/>
    <property type="project" value="UniProtKB-SubCell"/>
</dbReference>
<keyword evidence="7" id="KW-0963">Cytoplasm</keyword>
<comment type="subunit">
    <text evidence="12">Interacts with RAB1A and RAB10; in a GTP-dependent manner.</text>
</comment>
<dbReference type="GO" id="GO:0046360">
    <property type="term" value="P:2-oxobutyrate biosynthetic process"/>
    <property type="evidence" value="ECO:0007669"/>
    <property type="project" value="TreeGrafter"/>
</dbReference>
<dbReference type="GO" id="GO:0030170">
    <property type="term" value="F:pyridoxal phosphate binding"/>
    <property type="evidence" value="ECO:0007669"/>
    <property type="project" value="TreeGrafter"/>
</dbReference>
<evidence type="ECO:0000256" key="14">
    <source>
        <dbReference type="PIRSR" id="PIRSR604450-51"/>
    </source>
</evidence>
<keyword evidence="10" id="KW-0456">Lyase</keyword>
<dbReference type="Gene3D" id="1.10.472.80">
    <property type="entry name" value="Ypt/Rab-GAP domain of gyp1p, domain 3"/>
    <property type="match status" value="1"/>
</dbReference>
<name>A0A6A4SF67_SCOMX</name>
<feature type="region of interest" description="Disordered" evidence="15">
    <location>
        <begin position="872"/>
        <end position="895"/>
    </location>
</feature>
<evidence type="ECO:0000313" key="18">
    <source>
        <dbReference type="Proteomes" id="UP000438429"/>
    </source>
</evidence>
<evidence type="ECO:0000256" key="11">
    <source>
        <dbReference type="ARBA" id="ARBA00059763"/>
    </source>
</evidence>
<gene>
    <name evidence="17" type="ORF">F2P81_016432</name>
</gene>
<comment type="cofactor">
    <cofactor evidence="1 14">
        <name>pyridoxal 5'-phosphate</name>
        <dbReference type="ChEBI" id="CHEBI:597326"/>
    </cofactor>
</comment>
<evidence type="ECO:0000256" key="9">
    <source>
        <dbReference type="ARBA" id="ARBA00023136"/>
    </source>
</evidence>
<evidence type="ECO:0000256" key="15">
    <source>
        <dbReference type="SAM" id="MobiDB-lite"/>
    </source>
</evidence>
<dbReference type="Pfam" id="PF00566">
    <property type="entry name" value="RabGAP-TBC"/>
    <property type="match status" value="1"/>
</dbReference>
<reference evidence="17 18" key="1">
    <citation type="submission" date="2019-06" db="EMBL/GenBank/DDBJ databases">
        <title>Draft genomes of female and male turbot (Scophthalmus maximus).</title>
        <authorList>
            <person name="Xu H."/>
            <person name="Xu X.-W."/>
            <person name="Shao C."/>
            <person name="Chen S."/>
        </authorList>
    </citation>
    <scope>NUCLEOTIDE SEQUENCE [LARGE SCALE GENOMIC DNA]</scope>
    <source>
        <strain evidence="17">Ysfricsl-2016a</strain>
        <tissue evidence="17">Blood</tissue>
    </source>
</reference>
<evidence type="ECO:0000256" key="3">
    <source>
        <dbReference type="ARBA" id="ARBA00004496"/>
    </source>
</evidence>
<sequence>MSTAYRNRIQEFKVALSEENLNLTTLRELCFNGVPFEGGIRALCWKILLNYLPLDQTLWDSFLTKQRDVYSQFLKEMIIQPGIAKANMGLSREDVTMEDHPLNPNPDSRWNNYFKDNEILLQIDKDVRRLYPDMAFFQRPTDYPCQLILDPQNDYETLRRRVEQTTLKAQTVNRNRSGVTNVSSPGKSLNLYPSNEYEVLPNGSEAHWEVVERILFIYAKLNPGIAYVQGMNEIVGPIYYTFATDPNSQWKEHAEADTFFCFTNLMSENRDNFIKSLDDSQCGITYKMESVYSMLKDKDLELYLKLEEQNIKPQYFTFRWLTLLLSQEFLLPDVIRIWDTLFSDEGRFHFLILVCCAMLILIRDNLLAGDFTVNMRLLQCDKHIGLLKSLKKKEVLLLSFFFQSTRGGDRGWDFRDVLFSGYAPDGGMFMPESVPVLSAATLRSWRSLSYTQLVVEVASLFIPTRLVPRRDLEVLVAEALSGFSVPEVVRVARLKDGLSVLELFHGETLAFKDLAMSCTVRLLDYFLQRERRTATVLVGTSGDTGGSAIHSAKGLSGLDVVVVYPRGRITSVQEKHMTTVLQDNVHVFAADGSSDDIDRPLRRLFADPELVESHGLMSLNSVNWSRIMVQLAHFVYAYLELSGVEQGEAGTALPELEVVVPTGGAGNIAAGVIVQLMGLPLKLVAMVNSNDIVHRTVTYGDFSMAAEVTQTLAPAIDIQDPYNMERVFWLLLDKDGAAVKNMMEEFQHTRRHTLPEKHRKLLSQVLTAGSVTDDEILETMRKCWEENQYVLCPHTAVAVWRHYHCPPDPEVNRCYIATASPAKFQVAVQRAGLTFDLPEAVQALDGLATRCQNLDRSPDWCGDWETRLREKIQSSVSGSGGREGGNRADRTTAAAAGRGRTLHVHLSADMSHSQWNNQELHIHIAELTSTLI</sequence>
<dbReference type="InterPro" id="IPR029144">
    <property type="entry name" value="Thr_synth_N"/>
</dbReference>
<dbReference type="PANTHER" id="PTHR42690">
    <property type="entry name" value="THREONINE SYNTHASE FAMILY MEMBER"/>
    <property type="match status" value="1"/>
</dbReference>
<proteinExistence type="inferred from homology"/>
<evidence type="ECO:0000256" key="5">
    <source>
        <dbReference type="ARBA" id="ARBA00021942"/>
    </source>
</evidence>
<dbReference type="CDD" id="cd01560">
    <property type="entry name" value="Thr-synth_2"/>
    <property type="match status" value="1"/>
</dbReference>
<dbReference type="PROSITE" id="PS50086">
    <property type="entry name" value="TBC_RABGAP"/>
    <property type="match status" value="1"/>
</dbReference>
<dbReference type="FunFam" id="3.90.1380.10:FF:000003">
    <property type="entry name" value="THR4p Threonine synthase"/>
    <property type="match status" value="1"/>
</dbReference>
<evidence type="ECO:0000256" key="13">
    <source>
        <dbReference type="ARBA" id="ARBA00067477"/>
    </source>
</evidence>
<dbReference type="GO" id="GO:0005096">
    <property type="term" value="F:GTPase activator activity"/>
    <property type="evidence" value="ECO:0007669"/>
    <property type="project" value="UniProtKB-KW"/>
</dbReference>
<keyword evidence="6" id="KW-0343">GTPase activation</keyword>
<dbReference type="PANTHER" id="PTHR42690:SF1">
    <property type="entry name" value="THREONINE SYNTHASE-LIKE 2"/>
    <property type="match status" value="1"/>
</dbReference>
<dbReference type="InterPro" id="IPR004450">
    <property type="entry name" value="Thr_synthase-like"/>
</dbReference>
<keyword evidence="8 14" id="KW-0663">Pyridoxal phosphate</keyword>
<dbReference type="InterPro" id="IPR051166">
    <property type="entry name" value="Threonine_Synthase"/>
</dbReference>
<dbReference type="GO" id="GO:0016829">
    <property type="term" value="F:lyase activity"/>
    <property type="evidence" value="ECO:0007669"/>
    <property type="project" value="UniProtKB-KW"/>
</dbReference>
<evidence type="ECO:0000259" key="16">
    <source>
        <dbReference type="PROSITE" id="PS50086"/>
    </source>
</evidence>
<dbReference type="InterPro" id="IPR000195">
    <property type="entry name" value="Rab-GAP-TBC_dom"/>
</dbReference>
<dbReference type="InterPro" id="IPR037158">
    <property type="entry name" value="Thr_synth_N_sf"/>
</dbReference>
<accession>A0A6A4SF67</accession>
<organism evidence="17 18">
    <name type="scientific">Scophthalmus maximus</name>
    <name type="common">Turbot</name>
    <name type="synonym">Psetta maxima</name>
    <dbReference type="NCBI Taxonomy" id="52904"/>
    <lineage>
        <taxon>Eukaryota</taxon>
        <taxon>Metazoa</taxon>
        <taxon>Chordata</taxon>
        <taxon>Craniata</taxon>
        <taxon>Vertebrata</taxon>
        <taxon>Euteleostomi</taxon>
        <taxon>Actinopterygii</taxon>
        <taxon>Neopterygii</taxon>
        <taxon>Teleostei</taxon>
        <taxon>Neoteleostei</taxon>
        <taxon>Acanthomorphata</taxon>
        <taxon>Carangaria</taxon>
        <taxon>Pleuronectiformes</taxon>
        <taxon>Pleuronectoidei</taxon>
        <taxon>Scophthalmidae</taxon>
        <taxon>Scophthalmus</taxon>
    </lineage>
</organism>
<comment type="caution">
    <text evidence="17">The sequence shown here is derived from an EMBL/GenBank/DDBJ whole genome shotgun (WGS) entry which is preliminary data.</text>
</comment>